<evidence type="ECO:0000313" key="2">
    <source>
        <dbReference type="Proteomes" id="UP001066276"/>
    </source>
</evidence>
<sequence>MVGRSFSPGLAGGLLKAARQPRGKLKIPAAVFRPRYGILAAPAGRAVTAPSGSQNDPLSNLAPNLYQVKGALTILTQAC</sequence>
<keyword evidence="2" id="KW-1185">Reference proteome</keyword>
<dbReference type="AlphaFoldDB" id="A0AAV7QYV8"/>
<dbReference type="EMBL" id="JANPWB010000010">
    <property type="protein sequence ID" value="KAJ1143600.1"/>
    <property type="molecule type" value="Genomic_DNA"/>
</dbReference>
<protein>
    <submittedName>
        <fullName evidence="1">Uncharacterized protein</fullName>
    </submittedName>
</protein>
<reference evidence="1" key="1">
    <citation type="journal article" date="2022" name="bioRxiv">
        <title>Sequencing and chromosome-scale assembly of the giantPleurodeles waltlgenome.</title>
        <authorList>
            <person name="Brown T."/>
            <person name="Elewa A."/>
            <person name="Iarovenko S."/>
            <person name="Subramanian E."/>
            <person name="Araus A.J."/>
            <person name="Petzold A."/>
            <person name="Susuki M."/>
            <person name="Suzuki K.-i.T."/>
            <person name="Hayashi T."/>
            <person name="Toyoda A."/>
            <person name="Oliveira C."/>
            <person name="Osipova E."/>
            <person name="Leigh N.D."/>
            <person name="Simon A."/>
            <person name="Yun M.H."/>
        </authorList>
    </citation>
    <scope>NUCLEOTIDE SEQUENCE</scope>
    <source>
        <strain evidence="1">20211129_DDA</strain>
        <tissue evidence="1">Liver</tissue>
    </source>
</reference>
<comment type="caution">
    <text evidence="1">The sequence shown here is derived from an EMBL/GenBank/DDBJ whole genome shotgun (WGS) entry which is preliminary data.</text>
</comment>
<accession>A0AAV7QYV8</accession>
<name>A0AAV7QYV8_PLEWA</name>
<proteinExistence type="predicted"/>
<organism evidence="1 2">
    <name type="scientific">Pleurodeles waltl</name>
    <name type="common">Iberian ribbed newt</name>
    <dbReference type="NCBI Taxonomy" id="8319"/>
    <lineage>
        <taxon>Eukaryota</taxon>
        <taxon>Metazoa</taxon>
        <taxon>Chordata</taxon>
        <taxon>Craniata</taxon>
        <taxon>Vertebrata</taxon>
        <taxon>Euteleostomi</taxon>
        <taxon>Amphibia</taxon>
        <taxon>Batrachia</taxon>
        <taxon>Caudata</taxon>
        <taxon>Salamandroidea</taxon>
        <taxon>Salamandridae</taxon>
        <taxon>Pleurodelinae</taxon>
        <taxon>Pleurodeles</taxon>
    </lineage>
</organism>
<dbReference type="Proteomes" id="UP001066276">
    <property type="component" value="Chromosome 6"/>
</dbReference>
<gene>
    <name evidence="1" type="ORF">NDU88_009906</name>
</gene>
<evidence type="ECO:0000313" key="1">
    <source>
        <dbReference type="EMBL" id="KAJ1143600.1"/>
    </source>
</evidence>